<evidence type="ECO:0000256" key="3">
    <source>
        <dbReference type="ARBA" id="ARBA00022525"/>
    </source>
</evidence>
<keyword evidence="4" id="KW-1015">Disulfide bond</keyword>
<proteinExistence type="inferred from homology"/>
<evidence type="ECO:0000256" key="6">
    <source>
        <dbReference type="SAM" id="MobiDB-lite"/>
    </source>
</evidence>
<dbReference type="Proteomes" id="UP000663828">
    <property type="component" value="Unassembled WGS sequence"/>
</dbReference>
<keyword evidence="3" id="KW-0964">Secreted</keyword>
<feature type="chain" id="PRO_5036223740" description="Peptidase S1 domain-containing protein" evidence="7">
    <location>
        <begin position="19"/>
        <end position="1189"/>
    </location>
</feature>
<comment type="caution">
    <text evidence="9">The sequence shown here is derived from an EMBL/GenBank/DDBJ whole genome shotgun (WGS) entry which is preliminary data.</text>
</comment>
<dbReference type="InterPro" id="IPR033116">
    <property type="entry name" value="TRYPSIN_SER"/>
</dbReference>
<keyword evidence="5" id="KW-0720">Serine protease</keyword>
<dbReference type="InterPro" id="IPR050430">
    <property type="entry name" value="Peptidase_S1"/>
</dbReference>
<keyword evidence="5" id="KW-0645">Protease</keyword>
<dbReference type="EMBL" id="CAJNOJ010000101">
    <property type="protein sequence ID" value="CAF1110846.1"/>
    <property type="molecule type" value="Genomic_DNA"/>
</dbReference>
<comment type="subcellular location">
    <subcellularLocation>
        <location evidence="1">Secreted</location>
    </subcellularLocation>
</comment>
<dbReference type="GO" id="GO:0004252">
    <property type="term" value="F:serine-type endopeptidase activity"/>
    <property type="evidence" value="ECO:0007669"/>
    <property type="project" value="InterPro"/>
</dbReference>
<feature type="region of interest" description="Disordered" evidence="6">
    <location>
        <begin position="689"/>
        <end position="709"/>
    </location>
</feature>
<feature type="domain" description="Peptidase S1" evidence="8">
    <location>
        <begin position="25"/>
        <end position="254"/>
    </location>
</feature>
<evidence type="ECO:0000256" key="2">
    <source>
        <dbReference type="ARBA" id="ARBA00007664"/>
    </source>
</evidence>
<dbReference type="OrthoDB" id="9425590at2759"/>
<dbReference type="SMART" id="SM00020">
    <property type="entry name" value="Tryp_SPc"/>
    <property type="match status" value="2"/>
</dbReference>
<keyword evidence="7" id="KW-0732">Signal</keyword>
<dbReference type="AlphaFoldDB" id="A0A813ZV32"/>
<dbReference type="CDD" id="cd00190">
    <property type="entry name" value="Tryp_SPc"/>
    <property type="match status" value="2"/>
</dbReference>
<organism evidence="9 11">
    <name type="scientific">Adineta ricciae</name>
    <name type="common">Rotifer</name>
    <dbReference type="NCBI Taxonomy" id="249248"/>
    <lineage>
        <taxon>Eukaryota</taxon>
        <taxon>Metazoa</taxon>
        <taxon>Spiralia</taxon>
        <taxon>Gnathifera</taxon>
        <taxon>Rotifera</taxon>
        <taxon>Eurotatoria</taxon>
        <taxon>Bdelloidea</taxon>
        <taxon>Adinetida</taxon>
        <taxon>Adinetidae</taxon>
        <taxon>Adineta</taxon>
    </lineage>
</organism>
<feature type="signal peptide" evidence="7">
    <location>
        <begin position="1"/>
        <end position="18"/>
    </location>
</feature>
<feature type="region of interest" description="Disordered" evidence="6">
    <location>
        <begin position="1037"/>
        <end position="1059"/>
    </location>
</feature>
<gene>
    <name evidence="10" type="ORF">EDS130_LOCUS20502</name>
    <name evidence="9" type="ORF">XAT740_LOCUS8201</name>
</gene>
<accession>A0A813ZV32</accession>
<dbReference type="PRINTS" id="PR00722">
    <property type="entry name" value="CHYMOTRYPSIN"/>
</dbReference>
<name>A0A813ZV32_ADIRI</name>
<reference evidence="9" key="1">
    <citation type="submission" date="2021-02" db="EMBL/GenBank/DDBJ databases">
        <authorList>
            <person name="Nowell W R."/>
        </authorList>
    </citation>
    <scope>NUCLEOTIDE SEQUENCE</scope>
</reference>
<evidence type="ECO:0000313" key="10">
    <source>
        <dbReference type="EMBL" id="CAF1110846.1"/>
    </source>
</evidence>
<protein>
    <recommendedName>
        <fullName evidence="8">Peptidase S1 domain-containing protein</fullName>
    </recommendedName>
</protein>
<dbReference type="PROSITE" id="PS00134">
    <property type="entry name" value="TRYPSIN_HIS"/>
    <property type="match status" value="1"/>
</dbReference>
<evidence type="ECO:0000256" key="5">
    <source>
        <dbReference type="RuleBase" id="RU363034"/>
    </source>
</evidence>
<keyword evidence="11" id="KW-1185">Reference proteome</keyword>
<evidence type="ECO:0000259" key="8">
    <source>
        <dbReference type="PROSITE" id="PS50240"/>
    </source>
</evidence>
<dbReference type="FunFam" id="2.40.10.10:FF:000047">
    <property type="entry name" value="Trypsin eta"/>
    <property type="match status" value="1"/>
</dbReference>
<dbReference type="PROSITE" id="PS50240">
    <property type="entry name" value="TRYPSIN_DOM"/>
    <property type="match status" value="2"/>
</dbReference>
<evidence type="ECO:0000256" key="7">
    <source>
        <dbReference type="SAM" id="SignalP"/>
    </source>
</evidence>
<dbReference type="GO" id="GO:0006508">
    <property type="term" value="P:proteolysis"/>
    <property type="evidence" value="ECO:0007669"/>
    <property type="project" value="UniProtKB-KW"/>
</dbReference>
<dbReference type="Pfam" id="PF00089">
    <property type="entry name" value="Trypsin"/>
    <property type="match status" value="2"/>
</dbReference>
<dbReference type="PANTHER" id="PTHR24276">
    <property type="entry name" value="POLYSERASE-RELATED"/>
    <property type="match status" value="1"/>
</dbReference>
<dbReference type="Proteomes" id="UP000663852">
    <property type="component" value="Unassembled WGS sequence"/>
</dbReference>
<dbReference type="InterPro" id="IPR009003">
    <property type="entry name" value="Peptidase_S1_PA"/>
</dbReference>
<dbReference type="FunFam" id="2.40.10.10:FF:000068">
    <property type="entry name" value="transmembrane protease serine 2"/>
    <property type="match status" value="1"/>
</dbReference>
<dbReference type="InterPro" id="IPR018114">
    <property type="entry name" value="TRYPSIN_HIS"/>
</dbReference>
<evidence type="ECO:0000313" key="11">
    <source>
        <dbReference type="Proteomes" id="UP000663828"/>
    </source>
</evidence>
<dbReference type="PROSITE" id="PS00135">
    <property type="entry name" value="TRYPSIN_SER"/>
    <property type="match status" value="1"/>
</dbReference>
<evidence type="ECO:0000256" key="1">
    <source>
        <dbReference type="ARBA" id="ARBA00004613"/>
    </source>
</evidence>
<dbReference type="InterPro" id="IPR001254">
    <property type="entry name" value="Trypsin_dom"/>
</dbReference>
<dbReference type="GO" id="GO:0005576">
    <property type="term" value="C:extracellular region"/>
    <property type="evidence" value="ECO:0007669"/>
    <property type="project" value="UniProtKB-SubCell"/>
</dbReference>
<dbReference type="PANTHER" id="PTHR24276:SF91">
    <property type="entry name" value="AT26814P-RELATED"/>
    <property type="match status" value="1"/>
</dbReference>
<dbReference type="Gene3D" id="2.40.10.10">
    <property type="entry name" value="Trypsin-like serine proteases"/>
    <property type="match status" value="2"/>
</dbReference>
<feature type="domain" description="Peptidase S1" evidence="8">
    <location>
        <begin position="322"/>
        <end position="556"/>
    </location>
</feature>
<dbReference type="EMBL" id="CAJNOR010000404">
    <property type="protein sequence ID" value="CAF0904462.1"/>
    <property type="molecule type" value="Genomic_DNA"/>
</dbReference>
<dbReference type="InterPro" id="IPR043504">
    <property type="entry name" value="Peptidase_S1_PA_chymotrypsin"/>
</dbReference>
<dbReference type="InterPro" id="IPR001314">
    <property type="entry name" value="Peptidase_S1A"/>
</dbReference>
<comment type="similarity">
    <text evidence="2">Belongs to the peptidase S1 family.</text>
</comment>
<feature type="compositionally biased region" description="Polar residues" evidence="6">
    <location>
        <begin position="698"/>
        <end position="709"/>
    </location>
</feature>
<evidence type="ECO:0000256" key="4">
    <source>
        <dbReference type="ARBA" id="ARBA00023157"/>
    </source>
</evidence>
<feature type="compositionally biased region" description="Polar residues" evidence="6">
    <location>
        <begin position="1050"/>
        <end position="1059"/>
    </location>
</feature>
<dbReference type="SUPFAM" id="SSF50494">
    <property type="entry name" value="Trypsin-like serine proteases"/>
    <property type="match status" value="2"/>
</dbReference>
<dbReference type="GO" id="GO:0051604">
    <property type="term" value="P:protein maturation"/>
    <property type="evidence" value="ECO:0007669"/>
    <property type="project" value="UniProtKB-ARBA"/>
</dbReference>
<sequence length="1189" mass="132194">MNIFFIGLLLSFISTNLCQKHQTRIFGGTDSPINTFPWMISVRIDAFGSLTHICGGALISDSFVLTSVSCLQATLILPSILSVKAGIHRVFNDTDENAQLRRVTQIITHPNYNATNLLNDLALVLVDKPFNIKGMSVSTITLSNQTNLKDFELIAIGWGFMENTTNTTKPPLSMQQVTVRENVECTNEIIANRTTQLCAAGACRGDGGGPLMIHTGDVQQYELVGVISARISCVSRGIYTRIAPFIDWIFNTMKNPPPPPTFPPLVVFPTLPLSTPKPDVLGPPIPFPCNTSYTCGCSSIPVVFHDEPPFPNTTHRRNQGRIVGGENAQPYSWPWVVSIRSQSNTHFCGGSLLNEEWVLTAAHCITNSTGIKVHVGVHNLTHPSLQILEVAQRIVHPYYNISARYFNDIALLRLAQSVDLTTAAKHAGITCRPPVTAGIDHPQVGTPLAVIGWGQLLSNGIRPQVLRQVRVKTIANDDRRCLNSNTHKDRQFCAMVDGGQKDSCQGDSGGPIHQWLGDHWEQVGIVSFGTGCGEAEHPGVYTRLSFYHDWIDATMKGMNYTTPNAPATTTKGMNYTTPNAPATTTRTSTDCLTCMEGSGNHRITKLSLSNFTGLISIIESRADDSQFMLSSPPANATGHLFSSNHHLKLITQPILGARSRKKDKFESIITSRRSSYDDSPPLIFPVPQVEKSQHESTDSGIDLSSSTNSSVQYPQQQYFSYYRPLSALNEDVNTIDQKNDIHEQKRGSTSSSDAQSNSDPYFKTLKTSKVELPYPLTQQHRALNDLTTRILPTTQTPIQKAIPSSLKPLRKSTKLNIIVQPSIPFTRPEPIQSVTRTTSSSSRQTFKPKAITPLGHYRNPEQIRAHINRSVIDRQQPSHVLKRGTIRQKVIPLDIPASKVNTLLTKQSKQSKIIIHSKTNGNSTVQHLCVPQPRHTKANLPLLHHEEVLPEKTQKDKGRMNDKYQIPGKIFRSRLTPESFKTQQKKENTFRHAQERHWPVNPKRPALAPVKIQPLPKIPVQPRQKSSEEILVNLLRSTPDGEIHPKRQKLGSSSPQGNLTYRLSTENNQQLPLKEITPIDNDSSSSLSMISPFCNLPSISTKYQKEHTTPSSVDKASSSINKLIMSKREEDDLSTNYDSDDGWSNDSIEIIYIDEQYLTQKKKTTSSSSSSRFIFKPNAHLHQQKILLH</sequence>
<keyword evidence="5" id="KW-0378">Hydrolase</keyword>
<evidence type="ECO:0000313" key="9">
    <source>
        <dbReference type="EMBL" id="CAF0904462.1"/>
    </source>
</evidence>